<dbReference type="Proteomes" id="UP000318571">
    <property type="component" value="Chromosome 2"/>
</dbReference>
<dbReference type="PANTHER" id="PTHR24252:SF7">
    <property type="entry name" value="HYALIN"/>
    <property type="match status" value="1"/>
</dbReference>
<keyword evidence="4" id="KW-0720">Serine protease</keyword>
<name>A0A553PC35_TIGCA</name>
<gene>
    <name evidence="6" type="ORF">TCAL_01673</name>
</gene>
<keyword evidence="4" id="KW-0378">Hydrolase</keyword>
<dbReference type="InterPro" id="IPR033116">
    <property type="entry name" value="TRYPSIN_SER"/>
</dbReference>
<feature type="domain" description="Peptidase S1" evidence="5">
    <location>
        <begin position="247"/>
        <end position="482"/>
    </location>
</feature>
<keyword evidence="3" id="KW-1015">Disulfide bond</keyword>
<reference evidence="6 7" key="1">
    <citation type="journal article" date="2018" name="Nat. Ecol. Evol.">
        <title>Genomic signatures of mitonuclear coevolution across populations of Tigriopus californicus.</title>
        <authorList>
            <person name="Barreto F.S."/>
            <person name="Watson E.T."/>
            <person name="Lima T.G."/>
            <person name="Willett C.S."/>
            <person name="Edmands S."/>
            <person name="Li W."/>
            <person name="Burton R.S."/>
        </authorList>
    </citation>
    <scope>NUCLEOTIDE SEQUENCE [LARGE SCALE GENOMIC DNA]</scope>
    <source>
        <strain evidence="6 7">San Diego</strain>
    </source>
</reference>
<dbReference type="InterPro" id="IPR001314">
    <property type="entry name" value="Peptidase_S1A"/>
</dbReference>
<accession>A0A553PC35</accession>
<dbReference type="InterPro" id="IPR001254">
    <property type="entry name" value="Trypsin_dom"/>
</dbReference>
<dbReference type="AlphaFoldDB" id="A0A553PC35"/>
<comment type="caution">
    <text evidence="6">The sequence shown here is derived from an EMBL/GenBank/DDBJ whole genome shotgun (WGS) entry which is preliminary data.</text>
</comment>
<dbReference type="PROSITE" id="PS00135">
    <property type="entry name" value="TRYPSIN_SER"/>
    <property type="match status" value="1"/>
</dbReference>
<dbReference type="SMART" id="SM00020">
    <property type="entry name" value="Tryp_SPc"/>
    <property type="match status" value="1"/>
</dbReference>
<keyword evidence="4" id="KW-0645">Protease</keyword>
<organism evidence="6 7">
    <name type="scientific">Tigriopus californicus</name>
    <name type="common">Marine copepod</name>
    <dbReference type="NCBI Taxonomy" id="6832"/>
    <lineage>
        <taxon>Eukaryota</taxon>
        <taxon>Metazoa</taxon>
        <taxon>Ecdysozoa</taxon>
        <taxon>Arthropoda</taxon>
        <taxon>Crustacea</taxon>
        <taxon>Multicrustacea</taxon>
        <taxon>Hexanauplia</taxon>
        <taxon>Copepoda</taxon>
        <taxon>Harpacticoida</taxon>
        <taxon>Harpacticidae</taxon>
        <taxon>Tigriopus</taxon>
    </lineage>
</organism>
<dbReference type="EMBL" id="VCGU01000005">
    <property type="protein sequence ID" value="TRY75247.1"/>
    <property type="molecule type" value="Genomic_DNA"/>
</dbReference>
<dbReference type="InterPro" id="IPR043504">
    <property type="entry name" value="Peptidase_S1_PA_chymotrypsin"/>
</dbReference>
<evidence type="ECO:0000313" key="7">
    <source>
        <dbReference type="Proteomes" id="UP000318571"/>
    </source>
</evidence>
<dbReference type="PROSITE" id="PS00134">
    <property type="entry name" value="TRYPSIN_HIS"/>
    <property type="match status" value="1"/>
</dbReference>
<dbReference type="InterPro" id="IPR018114">
    <property type="entry name" value="TRYPSIN_HIS"/>
</dbReference>
<evidence type="ECO:0000313" key="6">
    <source>
        <dbReference type="EMBL" id="TRY75247.1"/>
    </source>
</evidence>
<sequence>MAACKQTLISLVFRISVLVLLFIQSYARSFLDGDPLFIEVSNKDHGGSLAKNLNGGELSPAQGQLNGVPKARHARQFPLQTPGLPLFQPLPSQAFASPGVNHPSVAPFLRQTLRQPGAVPPLQSPELTPSGQEDLAAALLGNPCVTNEGKNGTCTTVKGCYPYFRLFDFGPTETASYGTYDTCAYDTVNGKQVFGICCSEKDIKQDLLDQLEELKNEEPFDLDEFPLDAQINENCGKRPALHNLSRIINGEETKRNEFPFMVALFNNHRYFCGGSLLDKVHVLTAAHCVKHINDADVKSMRIFLGDHDLRLRDKEEQHARVKAIIKHKSFKTSTFHNDVAILVMETPITFTDVIQPVCLEEDPNKLFVGETLQVAGWGRTSEKGISSSHLRKVEVQVWENDKCAQSYGSNAPGGITSGMLCASSEKKDSCNGDSGGALFQCNNDRCRQIGIVSWGIGCGRKEYPGVYTRVTEMIPWIRKVMSEY</sequence>
<proteinExistence type="predicted"/>
<dbReference type="OMA" id="WENDKCA"/>
<dbReference type="SUPFAM" id="SSF50494">
    <property type="entry name" value="Trypsin-like serine proteases"/>
    <property type="match status" value="1"/>
</dbReference>
<evidence type="ECO:0000256" key="2">
    <source>
        <dbReference type="ARBA" id="ARBA00022525"/>
    </source>
</evidence>
<dbReference type="GO" id="GO:0006508">
    <property type="term" value="P:proteolysis"/>
    <property type="evidence" value="ECO:0007669"/>
    <property type="project" value="UniProtKB-KW"/>
</dbReference>
<dbReference type="Gene3D" id="2.40.10.10">
    <property type="entry name" value="Trypsin-like serine proteases"/>
    <property type="match status" value="1"/>
</dbReference>
<comment type="subcellular location">
    <subcellularLocation>
        <location evidence="1">Secreted</location>
    </subcellularLocation>
</comment>
<evidence type="ECO:0000256" key="1">
    <source>
        <dbReference type="ARBA" id="ARBA00004613"/>
    </source>
</evidence>
<dbReference type="FunFam" id="2.40.10.10:FF:000038">
    <property type="entry name" value="Serine protease"/>
    <property type="match status" value="1"/>
</dbReference>
<dbReference type="Pfam" id="PF00089">
    <property type="entry name" value="Trypsin"/>
    <property type="match status" value="1"/>
</dbReference>
<keyword evidence="2" id="KW-0964">Secreted</keyword>
<dbReference type="PROSITE" id="PS50240">
    <property type="entry name" value="TRYPSIN_DOM"/>
    <property type="match status" value="1"/>
</dbReference>
<evidence type="ECO:0000256" key="3">
    <source>
        <dbReference type="ARBA" id="ARBA00023157"/>
    </source>
</evidence>
<dbReference type="CDD" id="cd00190">
    <property type="entry name" value="Tryp_SPc"/>
    <property type="match status" value="1"/>
</dbReference>
<dbReference type="GO" id="GO:0005576">
    <property type="term" value="C:extracellular region"/>
    <property type="evidence" value="ECO:0007669"/>
    <property type="project" value="UniProtKB-SubCell"/>
</dbReference>
<dbReference type="STRING" id="6832.A0A553PC35"/>
<dbReference type="PRINTS" id="PR00722">
    <property type="entry name" value="CHYMOTRYPSIN"/>
</dbReference>
<dbReference type="GO" id="GO:0004252">
    <property type="term" value="F:serine-type endopeptidase activity"/>
    <property type="evidence" value="ECO:0007669"/>
    <property type="project" value="InterPro"/>
</dbReference>
<dbReference type="PANTHER" id="PTHR24252">
    <property type="entry name" value="ACROSIN-RELATED"/>
    <property type="match status" value="1"/>
</dbReference>
<evidence type="ECO:0000256" key="4">
    <source>
        <dbReference type="RuleBase" id="RU363034"/>
    </source>
</evidence>
<protein>
    <recommendedName>
        <fullName evidence="5">Peptidase S1 domain-containing protein</fullName>
    </recommendedName>
</protein>
<evidence type="ECO:0000259" key="5">
    <source>
        <dbReference type="PROSITE" id="PS50240"/>
    </source>
</evidence>
<dbReference type="InterPro" id="IPR009003">
    <property type="entry name" value="Peptidase_S1_PA"/>
</dbReference>
<keyword evidence="7" id="KW-1185">Reference proteome</keyword>